<keyword evidence="4" id="KW-0966">Cell projection</keyword>
<keyword evidence="3" id="KW-0969">Cilium</keyword>
<organism evidence="6 7">
    <name type="scientific">Alligator mississippiensis</name>
    <name type="common">American alligator</name>
    <dbReference type="NCBI Taxonomy" id="8496"/>
    <lineage>
        <taxon>Eukaryota</taxon>
        <taxon>Metazoa</taxon>
        <taxon>Chordata</taxon>
        <taxon>Craniata</taxon>
        <taxon>Vertebrata</taxon>
        <taxon>Euteleostomi</taxon>
        <taxon>Archelosauria</taxon>
        <taxon>Archosauria</taxon>
        <taxon>Crocodylia</taxon>
        <taxon>Alligatoridae</taxon>
        <taxon>Alligatorinae</taxon>
        <taxon>Alligator</taxon>
    </lineage>
</organism>
<feature type="region of interest" description="Disordered" evidence="5">
    <location>
        <begin position="200"/>
        <end position="236"/>
    </location>
</feature>
<dbReference type="GO" id="GO:0031514">
    <property type="term" value="C:motile cilium"/>
    <property type="evidence" value="ECO:0007669"/>
    <property type="project" value="UniProtKB-SubCell"/>
</dbReference>
<dbReference type="AlphaFoldDB" id="A0A151PCF4"/>
<evidence type="ECO:0000313" key="7">
    <source>
        <dbReference type="Proteomes" id="UP000050525"/>
    </source>
</evidence>
<comment type="subcellular location">
    <subcellularLocation>
        <location evidence="1">Cell projection</location>
        <location evidence="1">Cilium</location>
        <location evidence="1">Flagellum</location>
    </subcellularLocation>
</comment>
<dbReference type="InterPro" id="IPR033253">
    <property type="entry name" value="CFAP45"/>
</dbReference>
<feature type="region of interest" description="Disordered" evidence="5">
    <location>
        <begin position="1"/>
        <end position="54"/>
    </location>
</feature>
<dbReference type="PANTHER" id="PTHR15504">
    <property type="entry name" value="NASOPHARYNGEAL EPITHELIUM SPECIFIC PROTEIN 1"/>
    <property type="match status" value="1"/>
</dbReference>
<proteinExistence type="predicted"/>
<feature type="compositionally biased region" description="Basic and acidic residues" evidence="5">
    <location>
        <begin position="388"/>
        <end position="398"/>
    </location>
</feature>
<evidence type="ECO:0000256" key="3">
    <source>
        <dbReference type="ARBA" id="ARBA00023069"/>
    </source>
</evidence>
<keyword evidence="2" id="KW-0282">Flagellum</keyword>
<evidence type="ECO:0000256" key="2">
    <source>
        <dbReference type="ARBA" id="ARBA00022846"/>
    </source>
</evidence>
<feature type="region of interest" description="Disordered" evidence="5">
    <location>
        <begin position="69"/>
        <end position="99"/>
    </location>
</feature>
<sequence>MPLPSPASPAKPRVLVSGPKPQWVRGPSSSPLVLPQLSQLQEPAGPRGKLLPLLPLGQPKAREREAWTQAPLEPLPQLGCNSRTGQVPKGKRQDLQQSRPAYMATMPYDVREAHERFPPIDQPCKLKTNTLTETKDYCVSELVPPADRFPQRALKLSRADYQCFKDLALSREERQTNAAAFKAERKAKTAAMALRRQASEKLIPQHSKQSDQDEAQEQTSPHVQQGNRMHLEEEEDEIKVKEKMIVDARYHVVLDAQNLKKKQMEKEIKQEEKCLDQSMEEEYQKAVNVREELKQTREQELIRERLQIKERKKSNKERKRQKKERERLAEDSCINKKTMKSKEQKLEQGGLVDQHILHCQKQKMVQEAGLEAQQEMVQLRGLQERTQDLQADKDKQSDQEEVQEQTNPEVQRASRMHMEGDKIKDMEKLAVDATCHAAQDAQFSEMKQVEIDPKQEEMCLDQNMEVKCQNAMQMQEELEQERQPEVIRGSQIKKQGKNNMEERKRRQKERDALEESFSILRNMLKYKKQKLEQGRLYDQCILDYQKQTMIRLQGQAQEAEFEALQEDAYHEKQVEMAQLRGLQERTQDLQTDKDMLWAMWKQEAKEQEWWHRDLLAKNEKLMKIMELQVMLQQSRMEYMAHKLLMQAKRDRSHFEEFFRVEREEREAKRAEYGEAVQCQMQEHQAQLVQEQAACFEDEKHLQKEIQWHADRIVTGLPEIYHVGVEHKAFKPGPKGPIH</sequence>
<feature type="region of interest" description="Disordered" evidence="5">
    <location>
        <begin position="479"/>
        <end position="512"/>
    </location>
</feature>
<keyword evidence="7" id="KW-1185">Reference proteome</keyword>
<name>A0A151PCF4_ALLMI</name>
<feature type="region of interest" description="Disordered" evidence="5">
    <location>
        <begin position="388"/>
        <end position="415"/>
    </location>
</feature>
<evidence type="ECO:0000256" key="5">
    <source>
        <dbReference type="SAM" id="MobiDB-lite"/>
    </source>
</evidence>
<dbReference type="EMBL" id="AKHW03000499">
    <property type="protein sequence ID" value="KYO46619.1"/>
    <property type="molecule type" value="Genomic_DNA"/>
</dbReference>
<evidence type="ECO:0000256" key="4">
    <source>
        <dbReference type="ARBA" id="ARBA00023273"/>
    </source>
</evidence>
<evidence type="ECO:0000256" key="1">
    <source>
        <dbReference type="ARBA" id="ARBA00004230"/>
    </source>
</evidence>
<feature type="compositionally biased region" description="Basic and acidic residues" evidence="5">
    <location>
        <begin position="499"/>
        <end position="512"/>
    </location>
</feature>
<protein>
    <recommendedName>
        <fullName evidence="8">Trichohyalin-like</fullName>
    </recommendedName>
</protein>
<evidence type="ECO:0008006" key="8">
    <source>
        <dbReference type="Google" id="ProtNLM"/>
    </source>
</evidence>
<comment type="caution">
    <text evidence="6">The sequence shown here is derived from an EMBL/GenBank/DDBJ whole genome shotgun (WGS) entry which is preliminary data.</text>
</comment>
<feature type="compositionally biased region" description="Polar residues" evidence="5">
    <location>
        <begin position="217"/>
        <end position="227"/>
    </location>
</feature>
<accession>A0A151PCF4</accession>
<reference evidence="6 7" key="1">
    <citation type="journal article" date="2012" name="Genome Biol.">
        <title>Sequencing three crocodilian genomes to illuminate the evolution of archosaurs and amniotes.</title>
        <authorList>
            <person name="St John J.A."/>
            <person name="Braun E.L."/>
            <person name="Isberg S.R."/>
            <person name="Miles L.G."/>
            <person name="Chong A.Y."/>
            <person name="Gongora J."/>
            <person name="Dalzell P."/>
            <person name="Moran C."/>
            <person name="Bed'hom B."/>
            <person name="Abzhanov A."/>
            <person name="Burgess S.C."/>
            <person name="Cooksey A.M."/>
            <person name="Castoe T.A."/>
            <person name="Crawford N.G."/>
            <person name="Densmore L.D."/>
            <person name="Drew J.C."/>
            <person name="Edwards S.V."/>
            <person name="Faircloth B.C."/>
            <person name="Fujita M.K."/>
            <person name="Greenwold M.J."/>
            <person name="Hoffmann F.G."/>
            <person name="Howard J.M."/>
            <person name="Iguchi T."/>
            <person name="Janes D.E."/>
            <person name="Khan S.Y."/>
            <person name="Kohno S."/>
            <person name="de Koning A.J."/>
            <person name="Lance S.L."/>
            <person name="McCarthy F.M."/>
            <person name="McCormack J.E."/>
            <person name="Merchant M.E."/>
            <person name="Peterson D.G."/>
            <person name="Pollock D.D."/>
            <person name="Pourmand N."/>
            <person name="Raney B.J."/>
            <person name="Roessler K.A."/>
            <person name="Sanford J.R."/>
            <person name="Sawyer R.H."/>
            <person name="Schmidt C.J."/>
            <person name="Triplett E.W."/>
            <person name="Tuberville T.D."/>
            <person name="Venegas-Anaya M."/>
            <person name="Howard J.T."/>
            <person name="Jarvis E.D."/>
            <person name="Guillette L.J.Jr."/>
            <person name="Glenn T.C."/>
            <person name="Green R.E."/>
            <person name="Ray D.A."/>
        </authorList>
    </citation>
    <scope>NUCLEOTIDE SEQUENCE [LARGE SCALE GENOMIC DNA]</scope>
    <source>
        <strain evidence="6">KSC_2009_1</strain>
    </source>
</reference>
<dbReference type="PANTHER" id="PTHR15504:SF0">
    <property type="entry name" value="CILIA- AND FLAGELLA-ASSOCIATED PROTEIN 45"/>
    <property type="match status" value="1"/>
</dbReference>
<feature type="compositionally biased region" description="Basic residues" evidence="5">
    <location>
        <begin position="312"/>
        <end position="322"/>
    </location>
</feature>
<dbReference type="Proteomes" id="UP000050525">
    <property type="component" value="Unassembled WGS sequence"/>
</dbReference>
<gene>
    <name evidence="6" type="ORF">Y1Q_0018387</name>
</gene>
<evidence type="ECO:0000313" key="6">
    <source>
        <dbReference type="EMBL" id="KYO46619.1"/>
    </source>
</evidence>
<feature type="compositionally biased region" description="Low complexity" evidence="5">
    <location>
        <begin position="27"/>
        <end position="54"/>
    </location>
</feature>
<feature type="region of interest" description="Disordered" evidence="5">
    <location>
        <begin position="312"/>
        <end position="331"/>
    </location>
</feature>